<evidence type="ECO:0000256" key="12">
    <source>
        <dbReference type="ARBA" id="ARBA00048366"/>
    </source>
</evidence>
<dbReference type="RefSeq" id="WP_338397864.1">
    <property type="nucleotide sequence ID" value="NZ_AP025292.1"/>
</dbReference>
<dbReference type="InterPro" id="IPR010923">
    <property type="entry name" value="T(6)A37_SUA5"/>
</dbReference>
<evidence type="ECO:0000256" key="1">
    <source>
        <dbReference type="ARBA" id="ARBA00004496"/>
    </source>
</evidence>
<evidence type="ECO:0000313" key="16">
    <source>
        <dbReference type="Proteomes" id="UP001354989"/>
    </source>
</evidence>
<proteinExistence type="inferred from homology"/>
<dbReference type="PIRSF" id="PIRSF004930">
    <property type="entry name" value="Tln_factor_SUA5"/>
    <property type="match status" value="1"/>
</dbReference>
<dbReference type="InterPro" id="IPR005145">
    <property type="entry name" value="Sua5_C"/>
</dbReference>
<dbReference type="PANTHER" id="PTHR17490:SF16">
    <property type="entry name" value="THREONYLCARBAMOYL-AMP SYNTHASE"/>
    <property type="match status" value="1"/>
</dbReference>
<evidence type="ECO:0000256" key="11">
    <source>
        <dbReference type="ARBA" id="ARBA00029774"/>
    </source>
</evidence>
<keyword evidence="8 13" id="KW-0548">Nucleotidyltransferase</keyword>
<comment type="subcellular location">
    <subcellularLocation>
        <location evidence="1 13">Cytoplasm</location>
    </subcellularLocation>
</comment>
<dbReference type="InterPro" id="IPR050156">
    <property type="entry name" value="TC-AMP_synthase_SUA5"/>
</dbReference>
<keyword evidence="10 13" id="KW-0067">ATP-binding</keyword>
<evidence type="ECO:0000256" key="9">
    <source>
        <dbReference type="ARBA" id="ARBA00022741"/>
    </source>
</evidence>
<gene>
    <name evidence="15" type="primary">sua5</name>
    <name evidence="15" type="ORF">PEPS_10500</name>
</gene>
<dbReference type="PANTHER" id="PTHR17490">
    <property type="entry name" value="SUA5"/>
    <property type="match status" value="1"/>
</dbReference>
<dbReference type="InterPro" id="IPR006070">
    <property type="entry name" value="Sua5-like_dom"/>
</dbReference>
<keyword evidence="9 13" id="KW-0547">Nucleotide-binding</keyword>
<dbReference type="Pfam" id="PF03481">
    <property type="entry name" value="Sua5_C"/>
    <property type="match status" value="1"/>
</dbReference>
<evidence type="ECO:0000259" key="14">
    <source>
        <dbReference type="PROSITE" id="PS51163"/>
    </source>
</evidence>
<dbReference type="Gene3D" id="3.90.870.10">
    <property type="entry name" value="DHBP synthase"/>
    <property type="match status" value="1"/>
</dbReference>
<dbReference type="InterPro" id="IPR038385">
    <property type="entry name" value="Sua5/YwlC_C"/>
</dbReference>
<evidence type="ECO:0000256" key="8">
    <source>
        <dbReference type="ARBA" id="ARBA00022695"/>
    </source>
</evidence>
<dbReference type="Proteomes" id="UP001354989">
    <property type="component" value="Chromosome"/>
</dbReference>
<accession>A0ABM7VCV9</accession>
<evidence type="ECO:0000256" key="13">
    <source>
        <dbReference type="PIRNR" id="PIRNR004930"/>
    </source>
</evidence>
<dbReference type="EMBL" id="AP025292">
    <property type="protein sequence ID" value="BDC98769.1"/>
    <property type="molecule type" value="Genomic_DNA"/>
</dbReference>
<dbReference type="PROSITE" id="PS51163">
    <property type="entry name" value="YRDC"/>
    <property type="match status" value="1"/>
</dbReference>
<comment type="catalytic activity">
    <reaction evidence="12 13">
        <text>L-threonine + hydrogencarbonate + ATP = L-threonylcarbamoyladenylate + diphosphate + H2O</text>
        <dbReference type="Rhea" id="RHEA:36407"/>
        <dbReference type="ChEBI" id="CHEBI:15377"/>
        <dbReference type="ChEBI" id="CHEBI:17544"/>
        <dbReference type="ChEBI" id="CHEBI:30616"/>
        <dbReference type="ChEBI" id="CHEBI:33019"/>
        <dbReference type="ChEBI" id="CHEBI:57926"/>
        <dbReference type="ChEBI" id="CHEBI:73682"/>
        <dbReference type="EC" id="2.7.7.87"/>
    </reaction>
</comment>
<dbReference type="EC" id="2.7.7.87" evidence="3 13"/>
<organism evidence="15 16">
    <name type="scientific">Persicobacter psychrovividus</name>
    <dbReference type="NCBI Taxonomy" id="387638"/>
    <lineage>
        <taxon>Bacteria</taxon>
        <taxon>Pseudomonadati</taxon>
        <taxon>Bacteroidota</taxon>
        <taxon>Cytophagia</taxon>
        <taxon>Cytophagales</taxon>
        <taxon>Persicobacteraceae</taxon>
        <taxon>Persicobacter</taxon>
    </lineage>
</organism>
<keyword evidence="16" id="KW-1185">Reference proteome</keyword>
<evidence type="ECO:0000256" key="6">
    <source>
        <dbReference type="ARBA" id="ARBA00022679"/>
    </source>
</evidence>
<evidence type="ECO:0000256" key="2">
    <source>
        <dbReference type="ARBA" id="ARBA00007663"/>
    </source>
</evidence>
<reference evidence="15 16" key="1">
    <citation type="submission" date="2021-12" db="EMBL/GenBank/DDBJ databases">
        <title>Genome sequencing of bacteria with rrn-lacking chromosome and rrn-plasmid.</title>
        <authorList>
            <person name="Anda M."/>
            <person name="Iwasaki W."/>
        </authorList>
    </citation>
    <scope>NUCLEOTIDE SEQUENCE [LARGE SCALE GENOMIC DNA]</scope>
    <source>
        <strain evidence="15 16">NBRC 101262</strain>
    </source>
</reference>
<name>A0ABM7VCV9_9BACT</name>
<dbReference type="Gene3D" id="3.40.50.11030">
    <property type="entry name" value="Threonylcarbamoyl-AMP synthase, C-terminal domain"/>
    <property type="match status" value="1"/>
</dbReference>
<evidence type="ECO:0000256" key="4">
    <source>
        <dbReference type="ARBA" id="ARBA00015492"/>
    </source>
</evidence>
<keyword evidence="5 13" id="KW-0963">Cytoplasm</keyword>
<keyword evidence="7 13" id="KW-0819">tRNA processing</keyword>
<evidence type="ECO:0000256" key="7">
    <source>
        <dbReference type="ARBA" id="ARBA00022694"/>
    </source>
</evidence>
<dbReference type="SUPFAM" id="SSF55821">
    <property type="entry name" value="YrdC/RibB"/>
    <property type="match status" value="1"/>
</dbReference>
<protein>
    <recommendedName>
        <fullName evidence="4 13">Threonylcarbamoyl-AMP synthase</fullName>
        <shortName evidence="13">TC-AMP synthase</shortName>
        <ecNumber evidence="3 13">2.7.7.87</ecNumber>
    </recommendedName>
    <alternativeName>
        <fullName evidence="11 13">L-threonylcarbamoyladenylate synthase</fullName>
    </alternativeName>
</protein>
<comment type="function">
    <text evidence="13">Required for the formation of a threonylcarbamoyl group on adenosine at position 37 (t(6)A37) in tRNAs that read codons beginning with adenine.</text>
</comment>
<evidence type="ECO:0000256" key="10">
    <source>
        <dbReference type="ARBA" id="ARBA00022840"/>
    </source>
</evidence>
<sequence>MAEIGQDLAQAKRLLESGELVAIPTETVYGLAANGLNAQAAAKIFEAKDRPSFDPLICHTDTMDKVERFTQNIPAQAYALAEAFWPGPMTLLLERQSNVPELTVSGLPRVGVRIPNHPQTLKLLASLEFPLAAPSANPFGYISPTTAQHVDDQLGEKLSYIIDGGHSEVGIESTIIGFENNMPTIYRLGGLSVEQIEDVIGSVQVKAHSSSNPSAPGMLKSHYSPSCPVILGEKLEEMMKAYAGKKVGILGFDYGLEDVAAEDQFILSVKGDLKEAATRLFTGLRYLDSRKLDLIITTQVPDTGLGRGINDRLRRSAAKG</sequence>
<comment type="similarity">
    <text evidence="2 13">Belongs to the SUA5 family.</text>
</comment>
<dbReference type="Pfam" id="PF01300">
    <property type="entry name" value="Sua5_yciO_yrdC"/>
    <property type="match status" value="1"/>
</dbReference>
<feature type="domain" description="YrdC-like" evidence="14">
    <location>
        <begin position="5"/>
        <end position="191"/>
    </location>
</feature>
<evidence type="ECO:0000313" key="15">
    <source>
        <dbReference type="EMBL" id="BDC98769.1"/>
    </source>
</evidence>
<dbReference type="InterPro" id="IPR017945">
    <property type="entry name" value="DHBP_synth_RibB-like_a/b_dom"/>
</dbReference>
<evidence type="ECO:0000256" key="3">
    <source>
        <dbReference type="ARBA" id="ARBA00012584"/>
    </source>
</evidence>
<keyword evidence="6 13" id="KW-0808">Transferase</keyword>
<dbReference type="NCBIfam" id="TIGR00057">
    <property type="entry name" value="L-threonylcarbamoyladenylate synthase"/>
    <property type="match status" value="1"/>
</dbReference>
<evidence type="ECO:0000256" key="5">
    <source>
        <dbReference type="ARBA" id="ARBA00022490"/>
    </source>
</evidence>